<evidence type="ECO:0000256" key="1">
    <source>
        <dbReference type="SAM" id="MobiDB-lite"/>
    </source>
</evidence>
<evidence type="ECO:0000313" key="3">
    <source>
        <dbReference type="Proteomes" id="UP000178129"/>
    </source>
</evidence>
<evidence type="ECO:0000313" key="2">
    <source>
        <dbReference type="EMBL" id="CZS95540.1"/>
    </source>
</evidence>
<dbReference type="InParanoid" id="A0A1E1KC58"/>
<accession>A0A1E1KC58</accession>
<protein>
    <submittedName>
        <fullName evidence="2">Uncharacterized protein</fullName>
    </submittedName>
</protein>
<feature type="compositionally biased region" description="Basic and acidic residues" evidence="1">
    <location>
        <begin position="71"/>
        <end position="87"/>
    </location>
</feature>
<proteinExistence type="predicted"/>
<gene>
    <name evidence="2" type="ORF">RCO7_05685</name>
</gene>
<dbReference type="Proteomes" id="UP000178129">
    <property type="component" value="Unassembled WGS sequence"/>
</dbReference>
<dbReference type="EMBL" id="FJUW01000010">
    <property type="protein sequence ID" value="CZS95540.1"/>
    <property type="molecule type" value="Genomic_DNA"/>
</dbReference>
<sequence>MAFDSKRPLYKSPLLPPKHQPWSESYTVDSASKDELARKVVNTSKIPVIEFKSGDVPMPFLDPSIISRRIQEAKDMETKPDRERIQDEPSQNT</sequence>
<comment type="caution">
    <text evidence="2">The sequence shown here is derived from an EMBL/GenBank/DDBJ whole genome shotgun (WGS) entry which is preliminary data.</text>
</comment>
<name>A0A1E1KC58_9HELO</name>
<feature type="region of interest" description="Disordered" evidence="1">
    <location>
        <begin position="1"/>
        <end position="29"/>
    </location>
</feature>
<keyword evidence="3" id="KW-1185">Reference proteome</keyword>
<dbReference type="AlphaFoldDB" id="A0A1E1KC58"/>
<organism evidence="2 3">
    <name type="scientific">Rhynchosporium graminicola</name>
    <dbReference type="NCBI Taxonomy" id="2792576"/>
    <lineage>
        <taxon>Eukaryota</taxon>
        <taxon>Fungi</taxon>
        <taxon>Dikarya</taxon>
        <taxon>Ascomycota</taxon>
        <taxon>Pezizomycotina</taxon>
        <taxon>Leotiomycetes</taxon>
        <taxon>Helotiales</taxon>
        <taxon>Ploettnerulaceae</taxon>
        <taxon>Rhynchosporium</taxon>
    </lineage>
</organism>
<feature type="region of interest" description="Disordered" evidence="1">
    <location>
        <begin position="71"/>
        <end position="93"/>
    </location>
</feature>
<reference evidence="3" key="1">
    <citation type="submission" date="2016-03" db="EMBL/GenBank/DDBJ databases">
        <authorList>
            <person name="Ploux O."/>
        </authorList>
    </citation>
    <scope>NUCLEOTIDE SEQUENCE [LARGE SCALE GENOMIC DNA]</scope>
    <source>
        <strain evidence="3">UK7</strain>
    </source>
</reference>